<evidence type="ECO:0000313" key="7">
    <source>
        <dbReference type="EMBL" id="RDJ09051.1"/>
    </source>
</evidence>
<evidence type="ECO:0000256" key="5">
    <source>
        <dbReference type="ARBA" id="ARBA00023014"/>
    </source>
</evidence>
<dbReference type="Gene3D" id="3.30.70.20">
    <property type="match status" value="2"/>
</dbReference>
<dbReference type="GO" id="GO:0051539">
    <property type="term" value="F:4 iron, 4 sulfur cluster binding"/>
    <property type="evidence" value="ECO:0007669"/>
    <property type="project" value="UniProtKB-KW"/>
</dbReference>
<dbReference type="PROSITE" id="PS00198">
    <property type="entry name" value="4FE4S_FER_1"/>
    <property type="match status" value="1"/>
</dbReference>
<evidence type="ECO:0000256" key="2">
    <source>
        <dbReference type="ARBA" id="ARBA00022723"/>
    </source>
</evidence>
<evidence type="ECO:0000256" key="1">
    <source>
        <dbReference type="ARBA" id="ARBA00022485"/>
    </source>
</evidence>
<keyword evidence="4" id="KW-0408">Iron</keyword>
<dbReference type="InterPro" id="IPR017896">
    <property type="entry name" value="4Fe4S_Fe-S-bd"/>
</dbReference>
<dbReference type="Pfam" id="PF13187">
    <property type="entry name" value="Fer4_9"/>
    <property type="match status" value="1"/>
</dbReference>
<evidence type="ECO:0000313" key="8">
    <source>
        <dbReference type="Proteomes" id="UP000254939"/>
    </source>
</evidence>
<accession>A0A370KLK6</accession>
<dbReference type="Pfam" id="PF12838">
    <property type="entry name" value="Fer4_7"/>
    <property type="match status" value="1"/>
</dbReference>
<keyword evidence="5" id="KW-0411">Iron-sulfur</keyword>
<keyword evidence="2" id="KW-0479">Metal-binding</keyword>
<dbReference type="SUPFAM" id="SSF54862">
    <property type="entry name" value="4Fe-4S ferredoxins"/>
    <property type="match status" value="1"/>
</dbReference>
<proteinExistence type="predicted"/>
<dbReference type="PANTHER" id="PTHR43687:SF1">
    <property type="entry name" value="FERREDOXIN III"/>
    <property type="match status" value="1"/>
</dbReference>
<evidence type="ECO:0000259" key="6">
    <source>
        <dbReference type="PROSITE" id="PS51379"/>
    </source>
</evidence>
<dbReference type="InterPro" id="IPR004496">
    <property type="entry name" value="NapF"/>
</dbReference>
<organism evidence="7 8">
    <name type="scientific">Rhizobium grahamii</name>
    <dbReference type="NCBI Taxonomy" id="1120045"/>
    <lineage>
        <taxon>Bacteria</taxon>
        <taxon>Pseudomonadati</taxon>
        <taxon>Pseudomonadota</taxon>
        <taxon>Alphaproteobacteria</taxon>
        <taxon>Hyphomicrobiales</taxon>
        <taxon>Rhizobiaceae</taxon>
        <taxon>Rhizobium/Agrobacterium group</taxon>
        <taxon>Rhizobium</taxon>
    </lineage>
</organism>
<comment type="caution">
    <text evidence="7">The sequence shown here is derived from an EMBL/GenBank/DDBJ whole genome shotgun (WGS) entry which is preliminary data.</text>
</comment>
<feature type="domain" description="4Fe-4S ferredoxin-type" evidence="6">
    <location>
        <begin position="102"/>
        <end position="131"/>
    </location>
</feature>
<evidence type="ECO:0000256" key="4">
    <source>
        <dbReference type="ARBA" id="ARBA00023004"/>
    </source>
</evidence>
<name>A0A370KLK6_9HYPH</name>
<evidence type="ECO:0000256" key="3">
    <source>
        <dbReference type="ARBA" id="ARBA00022737"/>
    </source>
</evidence>
<dbReference type="EMBL" id="NAAC01000018">
    <property type="protein sequence ID" value="RDJ09051.1"/>
    <property type="molecule type" value="Genomic_DNA"/>
</dbReference>
<dbReference type="GO" id="GO:0046872">
    <property type="term" value="F:metal ion binding"/>
    <property type="evidence" value="ECO:0007669"/>
    <property type="project" value="UniProtKB-KW"/>
</dbReference>
<dbReference type="Proteomes" id="UP000254939">
    <property type="component" value="Unassembled WGS sequence"/>
</dbReference>
<dbReference type="CDD" id="cd10564">
    <property type="entry name" value="NapF_like"/>
    <property type="match status" value="1"/>
</dbReference>
<gene>
    <name evidence="7" type="ORF">B5K06_20865</name>
</gene>
<reference evidence="7 8" key="1">
    <citation type="submission" date="2017-03" db="EMBL/GenBank/DDBJ databases">
        <title>Genome analysis of Rhizobial strains effectives or ineffectives for nitrogen fixation isolated from bean seeds.</title>
        <authorList>
            <person name="Peralta H."/>
            <person name="Aguilar-Vera A."/>
            <person name="Mora Y."/>
            <person name="Vargas-Lagunas C."/>
            <person name="Girard L."/>
            <person name="Mora J."/>
        </authorList>
    </citation>
    <scope>NUCLEOTIDE SEQUENCE [LARGE SCALE GENOMIC DNA]</scope>
    <source>
        <strain evidence="7 8">CCGM3</strain>
    </source>
</reference>
<protein>
    <submittedName>
        <fullName evidence="7">Ferredoxin-type protein NapF</fullName>
    </submittedName>
</protein>
<feature type="domain" description="4Fe-4S ferredoxin-type" evidence="6">
    <location>
        <begin position="1"/>
        <end position="29"/>
    </location>
</feature>
<dbReference type="AlphaFoldDB" id="A0A370KLK6"/>
<dbReference type="InterPro" id="IPR017900">
    <property type="entry name" value="4Fe4S_Fe_S_CS"/>
</dbReference>
<dbReference type="PANTHER" id="PTHR43687">
    <property type="entry name" value="ADENYLYLSULFATE REDUCTASE, BETA SUBUNIT"/>
    <property type="match status" value="1"/>
</dbReference>
<feature type="domain" description="4Fe-4S ferredoxin-type" evidence="6">
    <location>
        <begin position="31"/>
        <end position="60"/>
    </location>
</feature>
<dbReference type="InterPro" id="IPR050572">
    <property type="entry name" value="Fe-S_Ferredoxin"/>
</dbReference>
<keyword evidence="3" id="KW-0677">Repeat</keyword>
<dbReference type="PROSITE" id="PS51379">
    <property type="entry name" value="4FE4S_FER_2"/>
    <property type="match status" value="3"/>
</dbReference>
<sequence>MSYSSLDHCTGCNRCVKRCPTSIIRLVAGVPSVDLSVGECTFCRACLDVCPQPVFDATRFRFDHVAEVSGSCLATRGIACQSCGETCPEHAIRFKPRIGGPFQPVIEAATCTGCGACLQVCPVDAISMRPLREFADG</sequence>
<keyword evidence="1" id="KW-0004">4Fe-4S</keyword>